<name>A0A4C2EHN6_9EURY</name>
<evidence type="ECO:0000313" key="2">
    <source>
        <dbReference type="EMBL" id="GCF12133.1"/>
    </source>
</evidence>
<feature type="domain" description="DUF5615" evidence="1">
    <location>
        <begin position="5"/>
        <end position="111"/>
    </location>
</feature>
<evidence type="ECO:0000259" key="1">
    <source>
        <dbReference type="Pfam" id="PF18480"/>
    </source>
</evidence>
<gene>
    <name evidence="2" type="ORF">Harman_00680</name>
</gene>
<proteinExistence type="predicted"/>
<dbReference type="OrthoDB" id="209779at2157"/>
<dbReference type="InterPro" id="IPR041049">
    <property type="entry name" value="DUF5615"/>
</dbReference>
<accession>A0A4C2EHN6</accession>
<protein>
    <recommendedName>
        <fullName evidence="1">DUF5615 domain-containing protein</fullName>
    </recommendedName>
</protein>
<keyword evidence="3" id="KW-1185">Reference proteome</keyword>
<dbReference type="AlphaFoldDB" id="A0A4C2EHN6"/>
<sequence length="122" mass="14244">MTGTRILLDEHVGRVFERLLRERGHDVEQAKDQFGEYTTDAELLEWCGEHEVVLLTNNAKDFERLAQAYDHAGLLLYYQQTLPDTDPEGLARTVDEVFNQFGSDGIENELVDLDEWYEWLHE</sequence>
<dbReference type="Pfam" id="PF18480">
    <property type="entry name" value="DUF5615"/>
    <property type="match status" value="1"/>
</dbReference>
<organism evidence="2 3">
    <name type="scientific">Haloarcula mannanilytica</name>
    <dbReference type="NCBI Taxonomy" id="2509225"/>
    <lineage>
        <taxon>Archaea</taxon>
        <taxon>Methanobacteriati</taxon>
        <taxon>Methanobacteriota</taxon>
        <taxon>Stenosarchaea group</taxon>
        <taxon>Halobacteria</taxon>
        <taxon>Halobacteriales</taxon>
        <taxon>Haloarculaceae</taxon>
        <taxon>Haloarcula</taxon>
    </lineage>
</organism>
<reference evidence="2 3" key="1">
    <citation type="submission" date="2019-02" db="EMBL/GenBank/DDBJ databases">
        <title>Haloarcula mannanilyticum sp. nov., a mannan degrading haloarchaeon isolated from commercial salt.</title>
        <authorList>
            <person name="Enomoto S."/>
            <person name="Shimane Y."/>
            <person name="Kamekura M."/>
            <person name="Ito T."/>
            <person name="Moriya O."/>
            <person name="Ihara K."/>
            <person name="Takahashi-Ando N."/>
            <person name="Fukushima Y."/>
            <person name="Yoshida Y."/>
            <person name="Usama R."/>
            <person name="Takai K."/>
            <person name="Minegishi H."/>
        </authorList>
    </citation>
    <scope>NUCLEOTIDE SEQUENCE [LARGE SCALE GENOMIC DNA]</scope>
    <source>
        <strain evidence="2 3">MD130-1</strain>
    </source>
</reference>
<evidence type="ECO:0000313" key="3">
    <source>
        <dbReference type="Proteomes" id="UP000304382"/>
    </source>
</evidence>
<dbReference type="EMBL" id="BIXZ01000001">
    <property type="protein sequence ID" value="GCF12133.1"/>
    <property type="molecule type" value="Genomic_DNA"/>
</dbReference>
<comment type="caution">
    <text evidence="2">The sequence shown here is derived from an EMBL/GenBank/DDBJ whole genome shotgun (WGS) entry which is preliminary data.</text>
</comment>
<dbReference type="Proteomes" id="UP000304382">
    <property type="component" value="Unassembled WGS sequence"/>
</dbReference>
<dbReference type="RefSeq" id="WP_137681851.1">
    <property type="nucleotide sequence ID" value="NZ_BIXZ01000001.1"/>
</dbReference>